<keyword evidence="2" id="KW-1185">Reference proteome</keyword>
<name>A0AAN9XX89_9HEMI</name>
<protein>
    <submittedName>
        <fullName evidence="1">Uncharacterized protein</fullName>
    </submittedName>
</protein>
<dbReference type="EMBL" id="JBBCAQ010000037">
    <property type="protein sequence ID" value="KAK7573311.1"/>
    <property type="molecule type" value="Genomic_DNA"/>
</dbReference>
<comment type="caution">
    <text evidence="1">The sequence shown here is derived from an EMBL/GenBank/DDBJ whole genome shotgun (WGS) entry which is preliminary data.</text>
</comment>
<dbReference type="AlphaFoldDB" id="A0AAN9XX89"/>
<organism evidence="1 2">
    <name type="scientific">Parthenolecanium corni</name>
    <dbReference type="NCBI Taxonomy" id="536013"/>
    <lineage>
        <taxon>Eukaryota</taxon>
        <taxon>Metazoa</taxon>
        <taxon>Ecdysozoa</taxon>
        <taxon>Arthropoda</taxon>
        <taxon>Hexapoda</taxon>
        <taxon>Insecta</taxon>
        <taxon>Pterygota</taxon>
        <taxon>Neoptera</taxon>
        <taxon>Paraneoptera</taxon>
        <taxon>Hemiptera</taxon>
        <taxon>Sternorrhyncha</taxon>
        <taxon>Coccoidea</taxon>
        <taxon>Coccidae</taxon>
        <taxon>Parthenolecanium</taxon>
    </lineage>
</organism>
<proteinExistence type="predicted"/>
<dbReference type="Proteomes" id="UP001367676">
    <property type="component" value="Unassembled WGS sequence"/>
</dbReference>
<evidence type="ECO:0000313" key="2">
    <source>
        <dbReference type="Proteomes" id="UP001367676"/>
    </source>
</evidence>
<gene>
    <name evidence="1" type="ORF">V9T40_010502</name>
</gene>
<accession>A0AAN9XX89</accession>
<evidence type="ECO:0000313" key="1">
    <source>
        <dbReference type="EMBL" id="KAK7573311.1"/>
    </source>
</evidence>
<reference evidence="1 2" key="1">
    <citation type="submission" date="2024-03" db="EMBL/GenBank/DDBJ databases">
        <title>Adaptation during the transition from Ophiocordyceps entomopathogen to insect associate is accompanied by gene loss and intensified selection.</title>
        <authorList>
            <person name="Ward C.M."/>
            <person name="Onetto C.A."/>
            <person name="Borneman A.R."/>
        </authorList>
    </citation>
    <scope>NUCLEOTIDE SEQUENCE [LARGE SCALE GENOMIC DNA]</scope>
    <source>
        <strain evidence="1">AWRI1</strain>
        <tissue evidence="1">Single Adult Female</tissue>
    </source>
</reference>
<sequence length="253" mass="28408">MTPPGPWSNRVKPAFSSVDRKYVVRANERIVMRPIILLWDEAPSSLCGSARRVNDAMREPVRFIRVGLLRDYTARVTARRHEGGVVTALARTASAHFYPHPQATQRFHASASYCRCRSAPSHRYSSRVESSRSKITVLSTKKEDCEKKGTIVAVCKTSCIQHAYSIQGVPVLRSELTSKQLRGTYATRAPHLPMVGPRRRTNSRNSGHYFRIFVRSKLRQSQILVFARVNESSPRRAGCSVSKINAIVASAEK</sequence>